<dbReference type="AlphaFoldDB" id="A0A4R5BD56"/>
<dbReference type="Proteomes" id="UP000295578">
    <property type="component" value="Unassembled WGS sequence"/>
</dbReference>
<feature type="compositionally biased region" description="Basic residues" evidence="2">
    <location>
        <begin position="117"/>
        <end position="127"/>
    </location>
</feature>
<keyword evidence="5" id="KW-1185">Reference proteome</keyword>
<accession>A0A4R5BD56</accession>
<dbReference type="GO" id="GO:0003677">
    <property type="term" value="F:DNA binding"/>
    <property type="evidence" value="ECO:0007669"/>
    <property type="project" value="InterPro"/>
</dbReference>
<dbReference type="PROSITE" id="PS51898">
    <property type="entry name" value="TYR_RECOMBINASE"/>
    <property type="match status" value="1"/>
</dbReference>
<keyword evidence="1" id="KW-0233">DNA recombination</keyword>
<sequence>MMVWTPEQTGTFLDHAADHPLYALLHLMAFRGLRRGEACGLAWPDLDLAAASPTVRENRVKITYQEIEDGDLKTDAGDDTIPLDSGTVTVLRAHRGRREQGRAEWGQAWRDPGKVFMRGRPRSRRSRCSTGEGRPRLGKPGLPSSPRPLRTRRSSPSSRTHDTFPQAT</sequence>
<evidence type="ECO:0000259" key="3">
    <source>
        <dbReference type="PROSITE" id="PS51898"/>
    </source>
</evidence>
<feature type="region of interest" description="Disordered" evidence="2">
    <location>
        <begin position="94"/>
        <end position="168"/>
    </location>
</feature>
<dbReference type="EMBL" id="SMKY01000053">
    <property type="protein sequence ID" value="TDD83495.1"/>
    <property type="molecule type" value="Genomic_DNA"/>
</dbReference>
<evidence type="ECO:0000256" key="2">
    <source>
        <dbReference type="SAM" id="MobiDB-lite"/>
    </source>
</evidence>
<feature type="compositionally biased region" description="Low complexity" evidence="2">
    <location>
        <begin position="142"/>
        <end position="158"/>
    </location>
</feature>
<dbReference type="GO" id="GO:0006310">
    <property type="term" value="P:DNA recombination"/>
    <property type="evidence" value="ECO:0007669"/>
    <property type="project" value="UniProtKB-KW"/>
</dbReference>
<evidence type="ECO:0000313" key="5">
    <source>
        <dbReference type="Proteomes" id="UP000295578"/>
    </source>
</evidence>
<organism evidence="4 5">
    <name type="scientific">Actinomadura darangshiensis</name>
    <dbReference type="NCBI Taxonomy" id="705336"/>
    <lineage>
        <taxon>Bacteria</taxon>
        <taxon>Bacillati</taxon>
        <taxon>Actinomycetota</taxon>
        <taxon>Actinomycetes</taxon>
        <taxon>Streptosporangiales</taxon>
        <taxon>Thermomonosporaceae</taxon>
        <taxon>Actinomadura</taxon>
    </lineage>
</organism>
<proteinExistence type="predicted"/>
<protein>
    <recommendedName>
        <fullName evidence="3">Tyr recombinase domain-containing protein</fullName>
    </recommendedName>
</protein>
<dbReference type="InterPro" id="IPR002104">
    <property type="entry name" value="Integrase_catalytic"/>
</dbReference>
<dbReference type="SUPFAM" id="SSF56349">
    <property type="entry name" value="DNA breaking-rejoining enzymes"/>
    <property type="match status" value="1"/>
</dbReference>
<gene>
    <name evidence="4" type="ORF">E1293_14525</name>
</gene>
<name>A0A4R5BD56_9ACTN</name>
<dbReference type="GO" id="GO:0015074">
    <property type="term" value="P:DNA integration"/>
    <property type="evidence" value="ECO:0007669"/>
    <property type="project" value="InterPro"/>
</dbReference>
<reference evidence="4 5" key="1">
    <citation type="submission" date="2019-03" db="EMBL/GenBank/DDBJ databases">
        <title>Draft genome sequences of novel Actinobacteria.</title>
        <authorList>
            <person name="Sahin N."/>
            <person name="Ay H."/>
            <person name="Saygin H."/>
        </authorList>
    </citation>
    <scope>NUCLEOTIDE SEQUENCE [LARGE SCALE GENOMIC DNA]</scope>
    <source>
        <strain evidence="4 5">DSM 45941</strain>
    </source>
</reference>
<dbReference type="InterPro" id="IPR011010">
    <property type="entry name" value="DNA_brk_join_enz"/>
</dbReference>
<evidence type="ECO:0000313" key="4">
    <source>
        <dbReference type="EMBL" id="TDD83495.1"/>
    </source>
</evidence>
<evidence type="ECO:0000256" key="1">
    <source>
        <dbReference type="ARBA" id="ARBA00023172"/>
    </source>
</evidence>
<comment type="caution">
    <text evidence="4">The sequence shown here is derived from an EMBL/GenBank/DDBJ whole genome shotgun (WGS) entry which is preliminary data.</text>
</comment>
<dbReference type="InterPro" id="IPR013762">
    <property type="entry name" value="Integrase-like_cat_sf"/>
</dbReference>
<feature type="domain" description="Tyr recombinase" evidence="3">
    <location>
        <begin position="1"/>
        <end position="168"/>
    </location>
</feature>
<dbReference type="Gene3D" id="1.10.443.10">
    <property type="entry name" value="Intergrase catalytic core"/>
    <property type="match status" value="1"/>
</dbReference>
<dbReference type="OrthoDB" id="9805859at2"/>